<evidence type="ECO:0000313" key="4">
    <source>
        <dbReference type="Proteomes" id="UP000321118"/>
    </source>
</evidence>
<evidence type="ECO:0000256" key="1">
    <source>
        <dbReference type="ARBA" id="ARBA00022801"/>
    </source>
</evidence>
<feature type="region of interest" description="Disordered" evidence="2">
    <location>
        <begin position="44"/>
        <end position="71"/>
    </location>
</feature>
<accession>A0A510V571</accession>
<evidence type="ECO:0000313" key="3">
    <source>
        <dbReference type="EMBL" id="GEK22002.1"/>
    </source>
</evidence>
<protein>
    <recommendedName>
        <fullName evidence="5">Class F sortase</fullName>
    </recommendedName>
</protein>
<dbReference type="Gene3D" id="2.40.260.10">
    <property type="entry name" value="Sortase"/>
    <property type="match status" value="1"/>
</dbReference>
<dbReference type="AlphaFoldDB" id="A0A510V571"/>
<gene>
    <name evidence="3" type="ORF">CXY01_25220</name>
</gene>
<feature type="compositionally biased region" description="Low complexity" evidence="2">
    <location>
        <begin position="44"/>
        <end position="61"/>
    </location>
</feature>
<reference evidence="3 4" key="1">
    <citation type="submission" date="2019-07" db="EMBL/GenBank/DDBJ databases">
        <title>Whole genome shotgun sequence of Cellulomonas xylanilytica NBRC 101102.</title>
        <authorList>
            <person name="Hosoyama A."/>
            <person name="Uohara A."/>
            <person name="Ohji S."/>
            <person name="Ichikawa N."/>
        </authorList>
    </citation>
    <scope>NUCLEOTIDE SEQUENCE [LARGE SCALE GENOMIC DNA]</scope>
    <source>
        <strain evidence="3 4">NBRC 101102</strain>
    </source>
</reference>
<sequence length="238" mass="24048">MTTTSRPGSASARSRVSARVLARIAALGTALGMTALLTACTGPDSAPGPAVAASPSASATPRPTPEAPAVPSVPSVPIVEATLAPVAATPPPVQLVVPDVGIDMAVDPVGVRDDGEMQIPEDANRAGWYQFGPAPADPAGATVIAAHVDSVQTGIGQFAKLLDVGVGAAVTITAADGTTHQYRVVTVEKMAKEGAPVDQWFDRSGAPRLVLVTCGGTFRRDIGHYTDNVVVTAEPISG</sequence>
<evidence type="ECO:0000256" key="2">
    <source>
        <dbReference type="SAM" id="MobiDB-lite"/>
    </source>
</evidence>
<comment type="caution">
    <text evidence="3">The sequence shown here is derived from an EMBL/GenBank/DDBJ whole genome shotgun (WGS) entry which is preliminary data.</text>
</comment>
<dbReference type="SUPFAM" id="SSF63817">
    <property type="entry name" value="Sortase"/>
    <property type="match status" value="1"/>
</dbReference>
<keyword evidence="1" id="KW-0378">Hydrolase</keyword>
<name>A0A510V571_9CELL</name>
<dbReference type="GO" id="GO:0016787">
    <property type="term" value="F:hydrolase activity"/>
    <property type="evidence" value="ECO:0007669"/>
    <property type="project" value="UniProtKB-KW"/>
</dbReference>
<dbReference type="InterPro" id="IPR005754">
    <property type="entry name" value="Sortase"/>
</dbReference>
<dbReference type="InterPro" id="IPR023365">
    <property type="entry name" value="Sortase_dom-sf"/>
</dbReference>
<evidence type="ECO:0008006" key="5">
    <source>
        <dbReference type="Google" id="ProtNLM"/>
    </source>
</evidence>
<proteinExistence type="predicted"/>
<dbReference type="Pfam" id="PF04203">
    <property type="entry name" value="Sortase"/>
    <property type="match status" value="1"/>
</dbReference>
<dbReference type="EMBL" id="BJUB01000007">
    <property type="protein sequence ID" value="GEK22002.1"/>
    <property type="molecule type" value="Genomic_DNA"/>
</dbReference>
<keyword evidence="4" id="KW-1185">Reference proteome</keyword>
<organism evidence="3 4">
    <name type="scientific">Cellulomonas xylanilytica</name>
    <dbReference type="NCBI Taxonomy" id="233583"/>
    <lineage>
        <taxon>Bacteria</taxon>
        <taxon>Bacillati</taxon>
        <taxon>Actinomycetota</taxon>
        <taxon>Actinomycetes</taxon>
        <taxon>Micrococcales</taxon>
        <taxon>Cellulomonadaceae</taxon>
        <taxon>Cellulomonas</taxon>
    </lineage>
</organism>
<dbReference type="Proteomes" id="UP000321118">
    <property type="component" value="Unassembled WGS sequence"/>
</dbReference>
<dbReference type="CDD" id="cd05829">
    <property type="entry name" value="Sortase_F"/>
    <property type="match status" value="1"/>
</dbReference>
<dbReference type="InterPro" id="IPR042001">
    <property type="entry name" value="Sortase_F"/>
</dbReference>